<organism evidence="2 3">
    <name type="scientific">Devosia rhodophyticola</name>
    <dbReference type="NCBI Taxonomy" id="3026423"/>
    <lineage>
        <taxon>Bacteria</taxon>
        <taxon>Pseudomonadati</taxon>
        <taxon>Pseudomonadota</taxon>
        <taxon>Alphaproteobacteria</taxon>
        <taxon>Hyphomicrobiales</taxon>
        <taxon>Devosiaceae</taxon>
        <taxon>Devosia</taxon>
    </lineage>
</organism>
<dbReference type="PIRSF" id="PIRSF009471">
    <property type="entry name" value="UCP009471"/>
    <property type="match status" value="1"/>
</dbReference>
<keyword evidence="3" id="KW-1185">Reference proteome</keyword>
<name>A0ABY7YZV0_9HYPH</name>
<accession>A0ABY7YZV0</accession>
<feature type="domain" description="DUF1214" evidence="1">
    <location>
        <begin position="72"/>
        <end position="169"/>
    </location>
</feature>
<dbReference type="RefSeq" id="WP_282211928.1">
    <property type="nucleotide sequence ID" value="NZ_CP118247.1"/>
</dbReference>
<dbReference type="PANTHER" id="PTHR36509:SF2">
    <property type="entry name" value="BLL3101 PROTEIN"/>
    <property type="match status" value="1"/>
</dbReference>
<dbReference type="SUPFAM" id="SSF160935">
    <property type="entry name" value="VPA0735-like"/>
    <property type="match status" value="1"/>
</dbReference>
<reference evidence="2 3" key="1">
    <citation type="submission" date="2023-02" db="EMBL/GenBank/DDBJ databases">
        <title>Devosia chondri sp. nov., isolated from the phycosphere of marine algae.</title>
        <authorList>
            <person name="Kim J.M."/>
            <person name="Lee J.K."/>
            <person name="Choi B.J."/>
            <person name="Bayburt H."/>
            <person name="Jeon C.O."/>
        </authorList>
    </citation>
    <scope>NUCLEOTIDE SEQUENCE [LARGE SCALE GENOMIC DNA]</scope>
    <source>
        <strain evidence="2 3">G2-5</strain>
    </source>
</reference>
<protein>
    <submittedName>
        <fullName evidence="2">DUF1214 domain-containing protein</fullName>
    </submittedName>
</protein>
<evidence type="ECO:0000259" key="1">
    <source>
        <dbReference type="Pfam" id="PF06742"/>
    </source>
</evidence>
<dbReference type="EMBL" id="CP118247">
    <property type="protein sequence ID" value="WDR06414.1"/>
    <property type="molecule type" value="Genomic_DNA"/>
</dbReference>
<sequence>MRFVFNLLAMLVVALGTGFGLSYMALSDTGLLGGLHSGPWVAWPDVGTPNPNPYTRAHLARQAKLQLGQSEGLQFVASTDGNGVALDLACTYHLSGFTPVATLWTLVALDPEGINLARPGTSGWIGSNQLSRNEDGSFTLYIGSRLEPHNWLEVGGSGPFVLSLTLYDTVAASGLSSAEIAMPTVTRVQCS</sequence>
<evidence type="ECO:0000313" key="3">
    <source>
        <dbReference type="Proteomes" id="UP001222118"/>
    </source>
</evidence>
<gene>
    <name evidence="2" type="ORF">PSQ90_02795</name>
</gene>
<dbReference type="Pfam" id="PF06742">
    <property type="entry name" value="DUF1214"/>
    <property type="match status" value="1"/>
</dbReference>
<evidence type="ECO:0000313" key="2">
    <source>
        <dbReference type="EMBL" id="WDR06414.1"/>
    </source>
</evidence>
<dbReference type="InterPro" id="IPR012038">
    <property type="entry name" value="UCP009471"/>
</dbReference>
<dbReference type="InterPro" id="IPR010621">
    <property type="entry name" value="DUF1214"/>
</dbReference>
<dbReference type="Proteomes" id="UP001222118">
    <property type="component" value="Chromosome"/>
</dbReference>
<dbReference type="PANTHER" id="PTHR36509">
    <property type="entry name" value="BLL3101 PROTEIN"/>
    <property type="match status" value="1"/>
</dbReference>
<dbReference type="Gene3D" id="2.60.120.600">
    <property type="entry name" value="Domain of unknown function DUF1214, C-terminal domain"/>
    <property type="match status" value="1"/>
</dbReference>
<dbReference type="InterPro" id="IPR037049">
    <property type="entry name" value="DUF1214_C_sf"/>
</dbReference>
<proteinExistence type="predicted"/>